<sequence>MWTQRSHVVPHLPEPKARTPSKATIKGKWPPPRQAFSPTVHRGHHPRANQRPSRLTRGPRLHHHTGPHPQPHGCHCASAGRLRASRRVGPAARRLSLQPSSSSTDPDLIPPHRPAGRPIDPGRARASPPSVSGPSLAGFAACPDVCVFLFLVFSRVGNFEAAG</sequence>
<feature type="region of interest" description="Disordered" evidence="1">
    <location>
        <begin position="1"/>
        <end position="132"/>
    </location>
</feature>
<reference evidence="2 3" key="1">
    <citation type="journal article" date="2009" name="Nature">
        <title>The Sorghum bicolor genome and the diversification of grasses.</title>
        <authorList>
            <person name="Paterson A.H."/>
            <person name="Bowers J.E."/>
            <person name="Bruggmann R."/>
            <person name="Dubchak I."/>
            <person name="Grimwood J."/>
            <person name="Gundlach H."/>
            <person name="Haberer G."/>
            <person name="Hellsten U."/>
            <person name="Mitros T."/>
            <person name="Poliakov A."/>
            <person name="Schmutz J."/>
            <person name="Spannagl M."/>
            <person name="Tang H."/>
            <person name="Wang X."/>
            <person name="Wicker T."/>
            <person name="Bharti A.K."/>
            <person name="Chapman J."/>
            <person name="Feltus F.A."/>
            <person name="Gowik U."/>
            <person name="Grigoriev I.V."/>
            <person name="Lyons E."/>
            <person name="Maher C.A."/>
            <person name="Martis M."/>
            <person name="Narechania A."/>
            <person name="Otillar R.P."/>
            <person name="Penning B.W."/>
            <person name="Salamov A.A."/>
            <person name="Wang Y."/>
            <person name="Zhang L."/>
            <person name="Carpita N.C."/>
            <person name="Freeling M."/>
            <person name="Gingle A.R."/>
            <person name="Hash C.T."/>
            <person name="Keller B."/>
            <person name="Klein P."/>
            <person name="Kresovich S."/>
            <person name="McCann M.C."/>
            <person name="Ming R."/>
            <person name="Peterson D.G."/>
            <person name="Mehboob-ur-Rahman"/>
            <person name="Ware D."/>
            <person name="Westhoff P."/>
            <person name="Mayer K.F."/>
            <person name="Messing J."/>
            <person name="Rokhsar D.S."/>
        </authorList>
    </citation>
    <scope>NUCLEOTIDE SEQUENCE [LARGE SCALE GENOMIC DNA]</scope>
    <source>
        <strain evidence="3">cv. BTx623</strain>
    </source>
</reference>
<name>A0A1B6Q980_SORBI</name>
<dbReference type="InParanoid" id="A0A1B6Q980"/>
<evidence type="ECO:0000313" key="3">
    <source>
        <dbReference type="Proteomes" id="UP000000768"/>
    </source>
</evidence>
<feature type="compositionally biased region" description="Basic residues" evidence="1">
    <location>
        <begin position="57"/>
        <end position="66"/>
    </location>
</feature>
<protein>
    <submittedName>
        <fullName evidence="2">Uncharacterized protein</fullName>
    </submittedName>
</protein>
<dbReference type="Gramene" id="KXG34473">
    <property type="protein sequence ID" value="KXG34473"/>
    <property type="gene ID" value="SORBI_3002G046200"/>
</dbReference>
<evidence type="ECO:0000313" key="2">
    <source>
        <dbReference type="EMBL" id="KXG34473.1"/>
    </source>
</evidence>
<dbReference type="EMBL" id="CM000761">
    <property type="protein sequence ID" value="KXG34473.1"/>
    <property type="molecule type" value="Genomic_DNA"/>
</dbReference>
<proteinExistence type="predicted"/>
<dbReference type="Proteomes" id="UP000000768">
    <property type="component" value="Chromosome 2"/>
</dbReference>
<keyword evidence="3" id="KW-1185">Reference proteome</keyword>
<dbReference type="AlphaFoldDB" id="A0A1B6Q980"/>
<reference evidence="3" key="2">
    <citation type="journal article" date="2018" name="Plant J.">
        <title>The Sorghum bicolor reference genome: improved assembly, gene annotations, a transcriptome atlas, and signatures of genome organization.</title>
        <authorList>
            <person name="McCormick R.F."/>
            <person name="Truong S.K."/>
            <person name="Sreedasyam A."/>
            <person name="Jenkins J."/>
            <person name="Shu S."/>
            <person name="Sims D."/>
            <person name="Kennedy M."/>
            <person name="Amirebrahimi M."/>
            <person name="Weers B.D."/>
            <person name="McKinley B."/>
            <person name="Mattison A."/>
            <person name="Morishige D.T."/>
            <person name="Grimwood J."/>
            <person name="Schmutz J."/>
            <person name="Mullet J.E."/>
        </authorList>
    </citation>
    <scope>NUCLEOTIDE SEQUENCE [LARGE SCALE GENOMIC DNA]</scope>
    <source>
        <strain evidence="3">cv. BTx623</strain>
    </source>
</reference>
<accession>A0A1B6Q980</accession>
<evidence type="ECO:0000256" key="1">
    <source>
        <dbReference type="SAM" id="MobiDB-lite"/>
    </source>
</evidence>
<gene>
    <name evidence="2" type="ORF">SORBI_3002G046200</name>
</gene>
<organism evidence="2 3">
    <name type="scientific">Sorghum bicolor</name>
    <name type="common">Sorghum</name>
    <name type="synonym">Sorghum vulgare</name>
    <dbReference type="NCBI Taxonomy" id="4558"/>
    <lineage>
        <taxon>Eukaryota</taxon>
        <taxon>Viridiplantae</taxon>
        <taxon>Streptophyta</taxon>
        <taxon>Embryophyta</taxon>
        <taxon>Tracheophyta</taxon>
        <taxon>Spermatophyta</taxon>
        <taxon>Magnoliopsida</taxon>
        <taxon>Liliopsida</taxon>
        <taxon>Poales</taxon>
        <taxon>Poaceae</taxon>
        <taxon>PACMAD clade</taxon>
        <taxon>Panicoideae</taxon>
        <taxon>Andropogonodae</taxon>
        <taxon>Andropogoneae</taxon>
        <taxon>Sorghinae</taxon>
        <taxon>Sorghum</taxon>
    </lineage>
</organism>